<dbReference type="SUPFAM" id="SSF47781">
    <property type="entry name" value="RuvA domain 2-like"/>
    <property type="match status" value="1"/>
</dbReference>
<evidence type="ECO:0000256" key="1">
    <source>
        <dbReference type="SAM" id="SignalP"/>
    </source>
</evidence>
<dbReference type="Pfam" id="PF12836">
    <property type="entry name" value="HHH_3"/>
    <property type="match status" value="1"/>
</dbReference>
<dbReference type="NCBIfam" id="TIGR00426">
    <property type="entry name" value="competence protein ComEA helix-hairpin-helix repeat region"/>
    <property type="match status" value="1"/>
</dbReference>
<dbReference type="GO" id="GO:0006281">
    <property type="term" value="P:DNA repair"/>
    <property type="evidence" value="ECO:0007669"/>
    <property type="project" value="InterPro"/>
</dbReference>
<dbReference type="PANTHER" id="PTHR21180:SF32">
    <property type="entry name" value="ENDONUCLEASE_EXONUCLEASE_PHOSPHATASE FAMILY DOMAIN-CONTAINING PROTEIN 1"/>
    <property type="match status" value="1"/>
</dbReference>
<dbReference type="GO" id="GO:0015628">
    <property type="term" value="P:protein secretion by the type II secretion system"/>
    <property type="evidence" value="ECO:0007669"/>
    <property type="project" value="TreeGrafter"/>
</dbReference>
<dbReference type="PANTHER" id="PTHR21180">
    <property type="entry name" value="ENDONUCLEASE/EXONUCLEASE/PHOSPHATASE FAMILY DOMAIN-CONTAINING PROTEIN 1"/>
    <property type="match status" value="1"/>
</dbReference>
<feature type="domain" description="Helix-hairpin-helix DNA-binding motif class 1" evidence="2">
    <location>
        <begin position="81"/>
        <end position="100"/>
    </location>
</feature>
<feature type="domain" description="Helix-hairpin-helix DNA-binding motif class 1" evidence="2">
    <location>
        <begin position="51"/>
        <end position="70"/>
    </location>
</feature>
<evidence type="ECO:0000259" key="2">
    <source>
        <dbReference type="SMART" id="SM00278"/>
    </source>
</evidence>
<dbReference type="InterPro" id="IPR051675">
    <property type="entry name" value="Endo/Exo/Phosphatase_dom_1"/>
</dbReference>
<keyword evidence="4" id="KW-1185">Reference proteome</keyword>
<name>A0A918JE23_9ALTE</name>
<dbReference type="Proteomes" id="UP000631300">
    <property type="component" value="Unassembled WGS sequence"/>
</dbReference>
<dbReference type="GO" id="GO:0015627">
    <property type="term" value="C:type II protein secretion system complex"/>
    <property type="evidence" value="ECO:0007669"/>
    <property type="project" value="TreeGrafter"/>
</dbReference>
<evidence type="ECO:0000313" key="3">
    <source>
        <dbReference type="EMBL" id="GGW72967.1"/>
    </source>
</evidence>
<feature type="signal peptide" evidence="1">
    <location>
        <begin position="1"/>
        <end position="23"/>
    </location>
</feature>
<dbReference type="InterPro" id="IPR004509">
    <property type="entry name" value="Competence_ComEA_HhH"/>
</dbReference>
<sequence>MKKTLTGLMVLSAIVLNTPVVQANDVDAVLSPQSDVTAQIIHLDLNDATLEELQQLPGVGVSKASAIIEYRERVGGFLEVEQLTEVKGIGDKMLAKIRHQVSVK</sequence>
<organism evidence="3 4">
    <name type="scientific">Alteromonas halophila</name>
    <dbReference type="NCBI Taxonomy" id="516698"/>
    <lineage>
        <taxon>Bacteria</taxon>
        <taxon>Pseudomonadati</taxon>
        <taxon>Pseudomonadota</taxon>
        <taxon>Gammaproteobacteria</taxon>
        <taxon>Alteromonadales</taxon>
        <taxon>Alteromonadaceae</taxon>
        <taxon>Alteromonas/Salinimonas group</taxon>
        <taxon>Alteromonas</taxon>
    </lineage>
</organism>
<proteinExistence type="predicted"/>
<dbReference type="GO" id="GO:0003677">
    <property type="term" value="F:DNA binding"/>
    <property type="evidence" value="ECO:0007669"/>
    <property type="project" value="InterPro"/>
</dbReference>
<feature type="chain" id="PRO_5037230126" description="Helix-hairpin-helix DNA-binding motif class 1 domain-containing protein" evidence="1">
    <location>
        <begin position="24"/>
        <end position="104"/>
    </location>
</feature>
<dbReference type="Gene3D" id="1.10.150.280">
    <property type="entry name" value="AF1531-like domain"/>
    <property type="match status" value="1"/>
</dbReference>
<dbReference type="RefSeq" id="WP_189403095.1">
    <property type="nucleotide sequence ID" value="NZ_BMXP01000001.1"/>
</dbReference>
<comment type="caution">
    <text evidence="3">The sequence shown here is derived from an EMBL/GenBank/DDBJ whole genome shotgun (WGS) entry which is preliminary data.</text>
</comment>
<dbReference type="InterPro" id="IPR003583">
    <property type="entry name" value="Hlx-hairpin-Hlx_DNA-bd_motif"/>
</dbReference>
<dbReference type="InterPro" id="IPR010994">
    <property type="entry name" value="RuvA_2-like"/>
</dbReference>
<evidence type="ECO:0000313" key="4">
    <source>
        <dbReference type="Proteomes" id="UP000631300"/>
    </source>
</evidence>
<accession>A0A918JE23</accession>
<dbReference type="EMBL" id="BMXP01000001">
    <property type="protein sequence ID" value="GGW72967.1"/>
    <property type="molecule type" value="Genomic_DNA"/>
</dbReference>
<keyword evidence="1" id="KW-0732">Signal</keyword>
<reference evidence="3" key="1">
    <citation type="journal article" date="2014" name="Int. J. Syst. Evol. Microbiol.">
        <title>Complete genome sequence of Corynebacterium casei LMG S-19264T (=DSM 44701T), isolated from a smear-ripened cheese.</title>
        <authorList>
            <consortium name="US DOE Joint Genome Institute (JGI-PGF)"/>
            <person name="Walter F."/>
            <person name="Albersmeier A."/>
            <person name="Kalinowski J."/>
            <person name="Ruckert C."/>
        </authorList>
    </citation>
    <scope>NUCLEOTIDE SEQUENCE</scope>
    <source>
        <strain evidence="3">KCTC 22164</strain>
    </source>
</reference>
<dbReference type="AlphaFoldDB" id="A0A918JE23"/>
<reference evidence="3" key="2">
    <citation type="submission" date="2020-09" db="EMBL/GenBank/DDBJ databases">
        <authorList>
            <person name="Sun Q."/>
            <person name="Kim S."/>
        </authorList>
    </citation>
    <scope>NUCLEOTIDE SEQUENCE</scope>
    <source>
        <strain evidence="3">KCTC 22164</strain>
    </source>
</reference>
<gene>
    <name evidence="3" type="ORF">GCM10007391_00620</name>
</gene>
<dbReference type="SMART" id="SM00278">
    <property type="entry name" value="HhH1"/>
    <property type="match status" value="2"/>
</dbReference>
<protein>
    <recommendedName>
        <fullName evidence="2">Helix-hairpin-helix DNA-binding motif class 1 domain-containing protein</fullName>
    </recommendedName>
</protein>